<feature type="active site" description="Proton donor/acceptor" evidence="2">
    <location>
        <position position="183"/>
    </location>
</feature>
<dbReference type="EMBL" id="SPQB01000026">
    <property type="protein sequence ID" value="TFU32402.1"/>
    <property type="molecule type" value="Genomic_DNA"/>
</dbReference>
<evidence type="ECO:0000256" key="1">
    <source>
        <dbReference type="ARBA" id="ARBA00022801"/>
    </source>
</evidence>
<dbReference type="InterPro" id="IPR023365">
    <property type="entry name" value="Sortase_dom-sf"/>
</dbReference>
<evidence type="ECO:0000313" key="4">
    <source>
        <dbReference type="EMBL" id="TFU32402.1"/>
    </source>
</evidence>
<keyword evidence="5" id="KW-1185">Reference proteome</keyword>
<gene>
    <name evidence="4" type="ORF">E4U02_10700</name>
</gene>
<dbReference type="SUPFAM" id="SSF63817">
    <property type="entry name" value="Sortase"/>
    <property type="match status" value="1"/>
</dbReference>
<name>A0A4Y9FVY6_9MICO</name>
<dbReference type="Gene3D" id="2.40.260.10">
    <property type="entry name" value="Sortase"/>
    <property type="match status" value="1"/>
</dbReference>
<protein>
    <submittedName>
        <fullName evidence="4">Class C sortase</fullName>
    </submittedName>
</protein>
<keyword evidence="3" id="KW-0472">Membrane</keyword>
<evidence type="ECO:0000313" key="5">
    <source>
        <dbReference type="Proteomes" id="UP000298358"/>
    </source>
</evidence>
<dbReference type="Proteomes" id="UP000298358">
    <property type="component" value="Unassembled WGS sequence"/>
</dbReference>
<dbReference type="NCBIfam" id="TIGR01076">
    <property type="entry name" value="sortase_fam"/>
    <property type="match status" value="1"/>
</dbReference>
<feature type="active site" description="Acyl-thioester intermediate" evidence="2">
    <location>
        <position position="245"/>
    </location>
</feature>
<keyword evidence="3" id="KW-1133">Transmembrane helix</keyword>
<dbReference type="OrthoDB" id="5242161at2"/>
<dbReference type="NCBIfam" id="NF033745">
    <property type="entry name" value="class_C_sortase"/>
    <property type="match status" value="1"/>
</dbReference>
<evidence type="ECO:0000256" key="3">
    <source>
        <dbReference type="SAM" id="Phobius"/>
    </source>
</evidence>
<dbReference type="RefSeq" id="WP_135114832.1">
    <property type="nucleotide sequence ID" value="NZ_JADGLL010000026.1"/>
</dbReference>
<dbReference type="GO" id="GO:0016787">
    <property type="term" value="F:hydrolase activity"/>
    <property type="evidence" value="ECO:0007669"/>
    <property type="project" value="UniProtKB-KW"/>
</dbReference>
<keyword evidence="1" id="KW-0378">Hydrolase</keyword>
<feature type="transmembrane region" description="Helical" evidence="3">
    <location>
        <begin position="35"/>
        <end position="57"/>
    </location>
</feature>
<dbReference type="InterPro" id="IPR005754">
    <property type="entry name" value="Sortase"/>
</dbReference>
<reference evidence="4 5" key="1">
    <citation type="submission" date="2019-03" db="EMBL/GenBank/DDBJ databases">
        <title>Diversity of the mouse oral microbiome.</title>
        <authorList>
            <person name="Joseph S."/>
            <person name="Aduse-Opoku J."/>
            <person name="Curtis M."/>
            <person name="Wade W."/>
            <person name="Hashim A."/>
        </authorList>
    </citation>
    <scope>NUCLEOTIDE SEQUENCE [LARGE SCALE GENOMIC DNA]</scope>
    <source>
        <strain evidence="4 5">P1012</strain>
    </source>
</reference>
<comment type="caution">
    <text evidence="4">The sequence shown here is derived from an EMBL/GenBank/DDBJ whole genome shotgun (WGS) entry which is preliminary data.</text>
</comment>
<sequence length="323" mass="34117">MTQVVASPAANAVKVRHVTQDGTAAETKAWRRQQAALATIALAGIGLLLYPGAAAWFSDVTAHGQVTAQSARIAELDPDATAAALEAAEEYNATSARGLIIDPFSNTPGAGDVPLDDAATDYLGQLSLDPAGIISRITIPAIDADLPVYHGSTDETLKRGIGHLYGSSLPVGGPGTHAILTGHSGLPEARFFTDLASLRPGDLIRVTTLGRDLYYEVTGSDTVDPTDIANLHIVPGQDLLTLVTCTPIGINTHRLTVHATRVDPPADEVRALEQTGTPFPWWMIGAGAALTGWTLALILIHRHRPNNTATTCPAIHDRRNHLR</sequence>
<feature type="transmembrane region" description="Helical" evidence="3">
    <location>
        <begin position="279"/>
        <end position="300"/>
    </location>
</feature>
<dbReference type="InterPro" id="IPR042002">
    <property type="entry name" value="Sortase_C"/>
</dbReference>
<keyword evidence="3" id="KW-0812">Transmembrane</keyword>
<proteinExistence type="predicted"/>
<evidence type="ECO:0000256" key="2">
    <source>
        <dbReference type="PIRSR" id="PIRSR605754-1"/>
    </source>
</evidence>
<organism evidence="4 5">
    <name type="scientific">Microbacterium paludicola</name>
    <dbReference type="NCBI Taxonomy" id="300019"/>
    <lineage>
        <taxon>Bacteria</taxon>
        <taxon>Bacillati</taxon>
        <taxon>Actinomycetota</taxon>
        <taxon>Actinomycetes</taxon>
        <taxon>Micrococcales</taxon>
        <taxon>Microbacteriaceae</taxon>
        <taxon>Microbacterium</taxon>
    </lineage>
</organism>
<dbReference type="CDD" id="cd05827">
    <property type="entry name" value="Sortase_C"/>
    <property type="match status" value="1"/>
</dbReference>
<dbReference type="Pfam" id="PF04203">
    <property type="entry name" value="Sortase"/>
    <property type="match status" value="1"/>
</dbReference>
<accession>A0A4Y9FVY6</accession>
<dbReference type="AlphaFoldDB" id="A0A4Y9FVY6"/>